<gene>
    <name evidence="5" type="ORF">KME07_15505</name>
</gene>
<dbReference type="Pfam" id="PF00496">
    <property type="entry name" value="SBP_bac_5"/>
    <property type="match status" value="1"/>
</dbReference>
<feature type="domain" description="Solute-binding protein family 5" evidence="4">
    <location>
        <begin position="85"/>
        <end position="502"/>
    </location>
</feature>
<evidence type="ECO:0000256" key="2">
    <source>
        <dbReference type="ARBA" id="ARBA00022448"/>
    </source>
</evidence>
<dbReference type="AlphaFoldDB" id="A0A951U5F7"/>
<reference evidence="5" key="2">
    <citation type="journal article" date="2022" name="Microbiol. Resour. Announc.">
        <title>Metagenome Sequencing to Explore Phylogenomics of Terrestrial Cyanobacteria.</title>
        <authorList>
            <person name="Ward R.D."/>
            <person name="Stajich J.E."/>
            <person name="Johansen J.R."/>
            <person name="Huntemann M."/>
            <person name="Clum A."/>
            <person name="Foster B."/>
            <person name="Foster B."/>
            <person name="Roux S."/>
            <person name="Palaniappan K."/>
            <person name="Varghese N."/>
            <person name="Mukherjee S."/>
            <person name="Reddy T.B.K."/>
            <person name="Daum C."/>
            <person name="Copeland A."/>
            <person name="Chen I.A."/>
            <person name="Ivanova N.N."/>
            <person name="Kyrpides N.C."/>
            <person name="Shapiro N."/>
            <person name="Eloe-Fadrosh E.A."/>
            <person name="Pietrasiak N."/>
        </authorList>
    </citation>
    <scope>NUCLEOTIDE SEQUENCE</scope>
    <source>
        <strain evidence="5">GSE-TBD4-15B</strain>
    </source>
</reference>
<sequence>MLRLPRWAALLLTAVLLTATLMLALAGCSLAGSNLRAGGSQRVSQLVLTTLQDPKTFNYALNQEFPSIFLFCFRGLTQQKGTTGEIQPDLAESWEISPDQTQITFTLRPDLKWSDGAPLTADDVVFTYEDVIFNPKVPAESQEVLRLGKDRQLPQVIKLDERRVQFVLAEPFAPFLSATSGPPTDIVILPKHKLEQSVQQLDANGNPLFLSTWGSDTDPVEIVVNGPYLIEQYRPSERLIFRRNPNYWNSEAAAQPVERIIWQIAESTDSQLLSFRSGDLDAIGDVRPLRPEYFELLKREEERGKFKVYNGGTWSGNTFITFNLNQAQNAQGQPFVDPIKSRWFNSLAFRQAVAHAIDRRRMINNIYRGISVPQDSPLSLQSPYALKPEQGLPVYDYSLDKARALLQSAGFQYSAAGKLLDADGNRVEFTLITNAGNRIREALGSQIREDLAKIGMEVTFNPINFNTLIGKISDTRDWDCVLIGFTGGVEPHAGANLWLSSGSSHMFNLSPQPGQTEITGWAASDWEQEIDQVFQAGARQFDLAQRKPFYDRFQVLVQEQLPVIHLVQEIALMAVRNRVKGVQYNGLPSWGLWNVQELQVENP</sequence>
<dbReference type="GO" id="GO:1904680">
    <property type="term" value="F:peptide transmembrane transporter activity"/>
    <property type="evidence" value="ECO:0007669"/>
    <property type="project" value="TreeGrafter"/>
</dbReference>
<dbReference type="GO" id="GO:0015833">
    <property type="term" value="P:peptide transport"/>
    <property type="evidence" value="ECO:0007669"/>
    <property type="project" value="TreeGrafter"/>
</dbReference>
<comment type="similarity">
    <text evidence="1">Belongs to the bacterial solute-binding protein 5 family.</text>
</comment>
<dbReference type="SUPFAM" id="SSF53850">
    <property type="entry name" value="Periplasmic binding protein-like II"/>
    <property type="match status" value="1"/>
</dbReference>
<keyword evidence="3" id="KW-0732">Signal</keyword>
<accession>A0A951U5F7</accession>
<keyword evidence="2" id="KW-0813">Transport</keyword>
<evidence type="ECO:0000313" key="5">
    <source>
        <dbReference type="EMBL" id="MBW4466829.1"/>
    </source>
</evidence>
<dbReference type="InterPro" id="IPR030678">
    <property type="entry name" value="Peptide/Ni-bd"/>
</dbReference>
<dbReference type="Gene3D" id="3.10.105.10">
    <property type="entry name" value="Dipeptide-binding Protein, Domain 3"/>
    <property type="match status" value="1"/>
</dbReference>
<proteinExistence type="inferred from homology"/>
<evidence type="ECO:0000259" key="4">
    <source>
        <dbReference type="Pfam" id="PF00496"/>
    </source>
</evidence>
<dbReference type="PIRSF" id="PIRSF002741">
    <property type="entry name" value="MppA"/>
    <property type="match status" value="1"/>
</dbReference>
<dbReference type="InterPro" id="IPR000914">
    <property type="entry name" value="SBP_5_dom"/>
</dbReference>
<dbReference type="Proteomes" id="UP000707356">
    <property type="component" value="Unassembled WGS sequence"/>
</dbReference>
<name>A0A951U5F7_9CYAN</name>
<evidence type="ECO:0000256" key="1">
    <source>
        <dbReference type="ARBA" id="ARBA00005695"/>
    </source>
</evidence>
<evidence type="ECO:0000256" key="3">
    <source>
        <dbReference type="ARBA" id="ARBA00022729"/>
    </source>
</evidence>
<dbReference type="GO" id="GO:0042597">
    <property type="term" value="C:periplasmic space"/>
    <property type="evidence" value="ECO:0007669"/>
    <property type="project" value="UniProtKB-ARBA"/>
</dbReference>
<dbReference type="GO" id="GO:0043190">
    <property type="term" value="C:ATP-binding cassette (ABC) transporter complex"/>
    <property type="evidence" value="ECO:0007669"/>
    <property type="project" value="InterPro"/>
</dbReference>
<dbReference type="InterPro" id="IPR039424">
    <property type="entry name" value="SBP_5"/>
</dbReference>
<dbReference type="Gene3D" id="3.40.190.10">
    <property type="entry name" value="Periplasmic binding protein-like II"/>
    <property type="match status" value="1"/>
</dbReference>
<dbReference type="PANTHER" id="PTHR30290">
    <property type="entry name" value="PERIPLASMIC BINDING COMPONENT OF ABC TRANSPORTER"/>
    <property type="match status" value="1"/>
</dbReference>
<dbReference type="PROSITE" id="PS51257">
    <property type="entry name" value="PROKAR_LIPOPROTEIN"/>
    <property type="match status" value="1"/>
</dbReference>
<dbReference type="CDD" id="cd08500">
    <property type="entry name" value="PBP2_NikA_DppA_OppA_like_4"/>
    <property type="match status" value="1"/>
</dbReference>
<comment type="caution">
    <text evidence="5">The sequence shown here is derived from an EMBL/GenBank/DDBJ whole genome shotgun (WGS) entry which is preliminary data.</text>
</comment>
<reference evidence="5" key="1">
    <citation type="submission" date="2021-05" db="EMBL/GenBank/DDBJ databases">
        <authorList>
            <person name="Pietrasiak N."/>
            <person name="Ward R."/>
            <person name="Stajich J.E."/>
            <person name="Kurbessoian T."/>
        </authorList>
    </citation>
    <scope>NUCLEOTIDE SEQUENCE</scope>
    <source>
        <strain evidence="5">GSE-TBD4-15B</strain>
    </source>
</reference>
<protein>
    <submittedName>
        <fullName evidence="5">ABC transporter substrate-binding protein</fullName>
    </submittedName>
</protein>
<dbReference type="EMBL" id="JAHHHV010000071">
    <property type="protein sequence ID" value="MBW4466829.1"/>
    <property type="molecule type" value="Genomic_DNA"/>
</dbReference>
<organism evidence="5 6">
    <name type="scientific">Pegethrix bostrychoides GSE-TBD4-15B</name>
    <dbReference type="NCBI Taxonomy" id="2839662"/>
    <lineage>
        <taxon>Bacteria</taxon>
        <taxon>Bacillati</taxon>
        <taxon>Cyanobacteriota</taxon>
        <taxon>Cyanophyceae</taxon>
        <taxon>Oculatellales</taxon>
        <taxon>Oculatellaceae</taxon>
        <taxon>Pegethrix</taxon>
    </lineage>
</organism>
<dbReference type="PANTHER" id="PTHR30290:SF9">
    <property type="entry name" value="OLIGOPEPTIDE-BINDING PROTEIN APPA"/>
    <property type="match status" value="1"/>
</dbReference>
<evidence type="ECO:0000313" key="6">
    <source>
        <dbReference type="Proteomes" id="UP000707356"/>
    </source>
</evidence>